<dbReference type="SUPFAM" id="SSF46894">
    <property type="entry name" value="C-terminal effector domain of the bipartite response regulators"/>
    <property type="match status" value="1"/>
</dbReference>
<dbReference type="GO" id="GO:0006355">
    <property type="term" value="P:regulation of DNA-templated transcription"/>
    <property type="evidence" value="ECO:0007669"/>
    <property type="project" value="InterPro"/>
</dbReference>
<name>A0A1H9JVZ9_9SPIR</name>
<accession>A0A1H9JVZ9</accession>
<keyword evidence="1" id="KW-1133">Transmembrane helix</keyword>
<proteinExistence type="predicted"/>
<dbReference type="Proteomes" id="UP000182360">
    <property type="component" value="Unassembled WGS sequence"/>
</dbReference>
<keyword evidence="1" id="KW-0812">Transmembrane</keyword>
<dbReference type="Gene3D" id="1.10.10.10">
    <property type="entry name" value="Winged helix-like DNA-binding domain superfamily/Winged helix DNA-binding domain"/>
    <property type="match status" value="1"/>
</dbReference>
<feature type="transmembrane region" description="Helical" evidence="1">
    <location>
        <begin position="64"/>
        <end position="82"/>
    </location>
</feature>
<gene>
    <name evidence="2" type="ORF">SAMN04487977_1172</name>
</gene>
<keyword evidence="3" id="KW-1185">Reference proteome</keyword>
<dbReference type="AlphaFoldDB" id="A0A1H9JVZ9"/>
<dbReference type="InterPro" id="IPR036388">
    <property type="entry name" value="WH-like_DNA-bd_sf"/>
</dbReference>
<sequence length="345" mass="39674">MIIKDLIEKYNEKYGISYIDLADAGESNRIIVHIASACLFGFALFCIGLYSIKFYSELSKHINSFIYYIVMLITSFYAFFASKQKKEQERKKSYLNKTISFYVLMYILFANAVFTVIVGAYFNGFIVFCMTAVIAVCTCSFSPMLFLLGMVITIGVMTPYLYKAFGAGGYANSLIMVGLLFFLSLYKRRVEKKHLLFLKKQKQNLEAKTFGNFTLIYENKVVKFSRTKSDELMGYLIYKKGSSVKTKELISVLWGERADSARYGSSFRNLIVDIKHTLNELEIQNFFIAEYNNFRINPEVIKCDYYDFLDGQPSAIKSFAGEFMSQFSWAEEAVGFLEQKALKKN</sequence>
<protein>
    <recommendedName>
        <fullName evidence="4">Transcriptional regulatory protein, C terminal</fullName>
    </recommendedName>
</protein>
<feature type="transmembrane region" description="Helical" evidence="1">
    <location>
        <begin position="30"/>
        <end position="52"/>
    </location>
</feature>
<dbReference type="RefSeq" id="WP_074645696.1">
    <property type="nucleotide sequence ID" value="NZ_FOFU01000017.1"/>
</dbReference>
<dbReference type="EMBL" id="FOFU01000017">
    <property type="protein sequence ID" value="SEQ90944.1"/>
    <property type="molecule type" value="Genomic_DNA"/>
</dbReference>
<evidence type="ECO:0000313" key="2">
    <source>
        <dbReference type="EMBL" id="SEQ90944.1"/>
    </source>
</evidence>
<evidence type="ECO:0000313" key="3">
    <source>
        <dbReference type="Proteomes" id="UP000182360"/>
    </source>
</evidence>
<dbReference type="PANTHER" id="PTHR35807">
    <property type="entry name" value="TRANSCRIPTIONAL REGULATOR REDD-RELATED"/>
    <property type="match status" value="1"/>
</dbReference>
<keyword evidence="1" id="KW-0472">Membrane</keyword>
<dbReference type="InterPro" id="IPR016032">
    <property type="entry name" value="Sig_transdc_resp-reg_C-effctor"/>
</dbReference>
<dbReference type="GO" id="GO:0003677">
    <property type="term" value="F:DNA binding"/>
    <property type="evidence" value="ECO:0007669"/>
    <property type="project" value="InterPro"/>
</dbReference>
<dbReference type="OrthoDB" id="3190595at2"/>
<feature type="transmembrane region" description="Helical" evidence="1">
    <location>
        <begin position="94"/>
        <end position="114"/>
    </location>
</feature>
<evidence type="ECO:0000256" key="1">
    <source>
        <dbReference type="SAM" id="Phobius"/>
    </source>
</evidence>
<dbReference type="InterPro" id="IPR051677">
    <property type="entry name" value="AfsR-DnrI-RedD_regulator"/>
</dbReference>
<evidence type="ECO:0008006" key="4">
    <source>
        <dbReference type="Google" id="ProtNLM"/>
    </source>
</evidence>
<feature type="transmembrane region" description="Helical" evidence="1">
    <location>
        <begin position="168"/>
        <end position="186"/>
    </location>
</feature>
<organism evidence="2 3">
    <name type="scientific">Treponema bryantii</name>
    <dbReference type="NCBI Taxonomy" id="163"/>
    <lineage>
        <taxon>Bacteria</taxon>
        <taxon>Pseudomonadati</taxon>
        <taxon>Spirochaetota</taxon>
        <taxon>Spirochaetia</taxon>
        <taxon>Spirochaetales</taxon>
        <taxon>Treponemataceae</taxon>
        <taxon>Treponema</taxon>
    </lineage>
</organism>
<reference evidence="2 3" key="1">
    <citation type="submission" date="2016-10" db="EMBL/GenBank/DDBJ databases">
        <authorList>
            <person name="de Groot N.N."/>
        </authorList>
    </citation>
    <scope>NUCLEOTIDE SEQUENCE [LARGE SCALE GENOMIC DNA]</scope>
    <source>
        <strain evidence="2 3">B25</strain>
    </source>
</reference>